<keyword evidence="5" id="KW-1185">Reference proteome</keyword>
<dbReference type="GeneTree" id="ENSGT00940000161297"/>
<sequence length="204" mass="22813">IYVVPPSRQVHPFLNKEPKTAHNTLGGLVLCEYFEKEKMSFTGKKVIELGSGTGIVGILAVLLGGNVTFTDQTFILKKMKYNISVNIPPWLTNHTKVCALSWDDDLSCFPTDYDVILGSDIVYSSSSYPSLLQTLQHLSNHSTTIYISSDVRPVNECNVFHAEMLPKHFHCERVHQSGNNRIHVYKLTKKHNCKLQGAVLAIGL</sequence>
<protein>
    <submittedName>
        <fullName evidence="4">Uncharacterized protein</fullName>
    </submittedName>
</protein>
<organism evidence="4 5">
    <name type="scientific">Callorhinchus milii</name>
    <name type="common">Ghost shark</name>
    <dbReference type="NCBI Taxonomy" id="7868"/>
    <lineage>
        <taxon>Eukaryota</taxon>
        <taxon>Metazoa</taxon>
        <taxon>Chordata</taxon>
        <taxon>Craniata</taxon>
        <taxon>Vertebrata</taxon>
        <taxon>Chondrichthyes</taxon>
        <taxon>Holocephali</taxon>
        <taxon>Chimaeriformes</taxon>
        <taxon>Callorhinchidae</taxon>
        <taxon>Callorhinchus</taxon>
    </lineage>
</organism>
<dbReference type="GO" id="GO:0032259">
    <property type="term" value="P:methylation"/>
    <property type="evidence" value="ECO:0007669"/>
    <property type="project" value="UniProtKB-KW"/>
</dbReference>
<dbReference type="InterPro" id="IPR029063">
    <property type="entry name" value="SAM-dependent_MTases_sf"/>
</dbReference>
<evidence type="ECO:0000313" key="5">
    <source>
        <dbReference type="Proteomes" id="UP000314986"/>
    </source>
</evidence>
<dbReference type="Pfam" id="PF10294">
    <property type="entry name" value="Methyltransf_16"/>
    <property type="match status" value="1"/>
</dbReference>
<dbReference type="PANTHER" id="PTHR14614:SF5">
    <property type="entry name" value="EEF1A LYSINE METHYLTRANSFERASE 3"/>
    <property type="match status" value="1"/>
</dbReference>
<dbReference type="GO" id="GO:0005829">
    <property type="term" value="C:cytosol"/>
    <property type="evidence" value="ECO:0007669"/>
    <property type="project" value="TreeGrafter"/>
</dbReference>
<evidence type="ECO:0000256" key="1">
    <source>
        <dbReference type="ARBA" id="ARBA00022603"/>
    </source>
</evidence>
<name>A0A4W3JIF5_CALMI</name>
<reference evidence="4" key="4">
    <citation type="submission" date="2025-08" db="UniProtKB">
        <authorList>
            <consortium name="Ensembl"/>
        </authorList>
    </citation>
    <scope>IDENTIFICATION</scope>
</reference>
<reference evidence="4" key="5">
    <citation type="submission" date="2025-09" db="UniProtKB">
        <authorList>
            <consortium name="Ensembl"/>
        </authorList>
    </citation>
    <scope>IDENTIFICATION</scope>
</reference>
<evidence type="ECO:0000256" key="3">
    <source>
        <dbReference type="SAM" id="Phobius"/>
    </source>
</evidence>
<dbReference type="PANTHER" id="PTHR14614">
    <property type="entry name" value="HEPATOCELLULAR CARCINOMA-ASSOCIATED ANTIGEN"/>
    <property type="match status" value="1"/>
</dbReference>
<feature type="transmembrane region" description="Helical" evidence="3">
    <location>
        <begin position="49"/>
        <end position="69"/>
    </location>
</feature>
<accession>A0A4W3JIF5</accession>
<dbReference type="InterPro" id="IPR019410">
    <property type="entry name" value="Methyltransf_16"/>
</dbReference>
<dbReference type="GO" id="GO:0032991">
    <property type="term" value="C:protein-containing complex"/>
    <property type="evidence" value="ECO:0007669"/>
    <property type="project" value="TreeGrafter"/>
</dbReference>
<keyword evidence="2" id="KW-0949">S-adenosyl-L-methionine</keyword>
<dbReference type="InParanoid" id="A0A4W3JIF5"/>
<keyword evidence="3" id="KW-0812">Transmembrane</keyword>
<dbReference type="Gene3D" id="3.40.50.150">
    <property type="entry name" value="Vaccinia Virus protein VP39"/>
    <property type="match status" value="1"/>
</dbReference>
<evidence type="ECO:0000313" key="4">
    <source>
        <dbReference type="Ensembl" id="ENSCMIP00000037838.1"/>
    </source>
</evidence>
<evidence type="ECO:0000256" key="2">
    <source>
        <dbReference type="ARBA" id="ARBA00022691"/>
    </source>
</evidence>
<keyword evidence="3" id="KW-0472">Membrane</keyword>
<keyword evidence="1" id="KW-0489">Methyltransferase</keyword>
<dbReference type="SUPFAM" id="SSF53335">
    <property type="entry name" value="S-adenosyl-L-methionine-dependent methyltransferases"/>
    <property type="match status" value="1"/>
</dbReference>
<proteinExistence type="predicted"/>
<keyword evidence="1" id="KW-0808">Transferase</keyword>
<keyword evidence="3" id="KW-1133">Transmembrane helix</keyword>
<reference evidence="5" key="3">
    <citation type="journal article" date="2014" name="Nature">
        <title>Elephant shark genome provides unique insights into gnathostome evolution.</title>
        <authorList>
            <consortium name="International Elephant Shark Genome Sequencing Consortium"/>
            <person name="Venkatesh B."/>
            <person name="Lee A.P."/>
            <person name="Ravi V."/>
            <person name="Maurya A.K."/>
            <person name="Lian M.M."/>
            <person name="Swann J.B."/>
            <person name="Ohta Y."/>
            <person name="Flajnik M.F."/>
            <person name="Sutoh Y."/>
            <person name="Kasahara M."/>
            <person name="Hoon S."/>
            <person name="Gangu V."/>
            <person name="Roy S.W."/>
            <person name="Irimia M."/>
            <person name="Korzh V."/>
            <person name="Kondrychyn I."/>
            <person name="Lim Z.W."/>
            <person name="Tay B.H."/>
            <person name="Tohari S."/>
            <person name="Kong K.W."/>
            <person name="Ho S."/>
            <person name="Lorente-Galdos B."/>
            <person name="Quilez J."/>
            <person name="Marques-Bonet T."/>
            <person name="Raney B.J."/>
            <person name="Ingham P.W."/>
            <person name="Tay A."/>
            <person name="Hillier L.W."/>
            <person name="Minx P."/>
            <person name="Boehm T."/>
            <person name="Wilson R.K."/>
            <person name="Brenner S."/>
            <person name="Warren W.C."/>
        </authorList>
    </citation>
    <scope>NUCLEOTIDE SEQUENCE [LARGE SCALE GENOMIC DNA]</scope>
</reference>
<dbReference type="STRING" id="7868.ENSCMIP00000037838"/>
<dbReference type="AlphaFoldDB" id="A0A4W3JIF5"/>
<reference evidence="5" key="1">
    <citation type="journal article" date="2006" name="Science">
        <title>Ancient noncoding elements conserved in the human genome.</title>
        <authorList>
            <person name="Venkatesh B."/>
            <person name="Kirkness E.F."/>
            <person name="Loh Y.H."/>
            <person name="Halpern A.L."/>
            <person name="Lee A.P."/>
            <person name="Johnson J."/>
            <person name="Dandona N."/>
            <person name="Viswanathan L.D."/>
            <person name="Tay A."/>
            <person name="Venter J.C."/>
            <person name="Strausberg R.L."/>
            <person name="Brenner S."/>
        </authorList>
    </citation>
    <scope>NUCLEOTIDE SEQUENCE [LARGE SCALE GENOMIC DNA]</scope>
</reference>
<dbReference type="Ensembl" id="ENSCMIT00000038384.1">
    <property type="protein sequence ID" value="ENSCMIP00000037838.1"/>
    <property type="gene ID" value="ENSCMIG00000015907.1"/>
</dbReference>
<dbReference type="GO" id="GO:0008168">
    <property type="term" value="F:methyltransferase activity"/>
    <property type="evidence" value="ECO:0007669"/>
    <property type="project" value="UniProtKB-KW"/>
</dbReference>
<dbReference type="Proteomes" id="UP000314986">
    <property type="component" value="Unassembled WGS sequence"/>
</dbReference>
<reference evidence="5" key="2">
    <citation type="journal article" date="2007" name="PLoS Biol.">
        <title>Survey sequencing and comparative analysis of the elephant shark (Callorhinchus milii) genome.</title>
        <authorList>
            <person name="Venkatesh B."/>
            <person name="Kirkness E.F."/>
            <person name="Loh Y.H."/>
            <person name="Halpern A.L."/>
            <person name="Lee A.P."/>
            <person name="Johnson J."/>
            <person name="Dandona N."/>
            <person name="Viswanathan L.D."/>
            <person name="Tay A."/>
            <person name="Venter J.C."/>
            <person name="Strausberg R.L."/>
            <person name="Brenner S."/>
        </authorList>
    </citation>
    <scope>NUCLEOTIDE SEQUENCE [LARGE SCALE GENOMIC DNA]</scope>
</reference>